<accession>A0A5M3PXJ2</accession>
<dbReference type="EMBL" id="BGZI01000005">
    <property type="protein sequence ID" value="GBO87644.1"/>
    <property type="molecule type" value="Genomic_DNA"/>
</dbReference>
<comment type="caution">
    <text evidence="2">The sequence shown here is derived from an EMBL/GenBank/DDBJ whole genome shotgun (WGS) entry which is preliminary data.</text>
</comment>
<evidence type="ECO:0000313" key="2">
    <source>
        <dbReference type="EMBL" id="GBO87644.1"/>
    </source>
</evidence>
<keyword evidence="1" id="KW-1133">Transmembrane helix</keyword>
<evidence type="ECO:0000256" key="1">
    <source>
        <dbReference type="SAM" id="Phobius"/>
    </source>
</evidence>
<name>A0A5M3PXJ2_9GAMM</name>
<evidence type="ECO:0008006" key="4">
    <source>
        <dbReference type="Google" id="ProtNLM"/>
    </source>
</evidence>
<proteinExistence type="predicted"/>
<sequence>MYPERGIQQQMGAGLPIALFIITVLAIIVTSMAQQQESAGASVSQQILSQRAFYAAESGAQVAVTEALSGGSCGAVSSSISFSSGGLSSCSAGITCTSVQADIDGSPAPETVFTLLSNGQCGSGPEAASRTIEMRVR</sequence>
<reference evidence="2 3" key="1">
    <citation type="journal article" date="2019" name="J. Gen. Appl. Microbiol.">
        <title>Aerobic degradation of cis-dichloroethene by the marine bacterium Marinobacter salsuginis strain 5N-3.</title>
        <authorList>
            <person name="Inoue Y."/>
            <person name="Fukunaga Y."/>
            <person name="Katsumata H."/>
            <person name="Ohji S."/>
            <person name="Hosoyama A."/>
            <person name="Mori K."/>
            <person name="Ando K."/>
        </authorList>
    </citation>
    <scope>NUCLEOTIDE SEQUENCE [LARGE SCALE GENOMIC DNA]</scope>
    <source>
        <strain evidence="2 3">NBRC 109114</strain>
    </source>
</reference>
<organism evidence="2 3">
    <name type="scientific">Marinobacter salsuginis</name>
    <dbReference type="NCBI Taxonomy" id="418719"/>
    <lineage>
        <taxon>Bacteria</taxon>
        <taxon>Pseudomonadati</taxon>
        <taxon>Pseudomonadota</taxon>
        <taxon>Gammaproteobacteria</taxon>
        <taxon>Pseudomonadales</taxon>
        <taxon>Marinobacteraceae</taxon>
        <taxon>Marinobacter</taxon>
    </lineage>
</organism>
<gene>
    <name evidence="2" type="ORF">MSSD14B_13120</name>
</gene>
<feature type="transmembrane region" description="Helical" evidence="1">
    <location>
        <begin position="12"/>
        <end position="33"/>
    </location>
</feature>
<dbReference type="Proteomes" id="UP000387223">
    <property type="component" value="Unassembled WGS sequence"/>
</dbReference>
<protein>
    <recommendedName>
        <fullName evidence="4">MSHA biogenesis protein MshP</fullName>
    </recommendedName>
</protein>
<keyword evidence="1" id="KW-0812">Transmembrane</keyword>
<evidence type="ECO:0000313" key="3">
    <source>
        <dbReference type="Proteomes" id="UP000387223"/>
    </source>
</evidence>
<keyword evidence="1" id="KW-0472">Membrane</keyword>
<dbReference type="RefSeq" id="WP_136630006.1">
    <property type="nucleotide sequence ID" value="NZ_BGZI01000005.1"/>
</dbReference>
<dbReference type="AlphaFoldDB" id="A0A5M3PXJ2"/>